<accession>G3HA45</accession>
<dbReference type="InParanoid" id="G3HA45"/>
<sequence>MATAPASLTLRALLGHGLHGPAAGAERHFRHRPVEAPPLPSVPGAGGSASAYVGILCCFLYCPGALAS</sequence>
<proteinExistence type="predicted"/>
<dbReference type="Proteomes" id="UP000001075">
    <property type="component" value="Unassembled WGS sequence"/>
</dbReference>
<evidence type="ECO:0000313" key="3">
    <source>
        <dbReference type="Proteomes" id="UP000001075"/>
    </source>
</evidence>
<name>G3HA45_CRIGR</name>
<gene>
    <name evidence="2" type="ORF">I79_007288</name>
</gene>
<evidence type="ECO:0000256" key="1">
    <source>
        <dbReference type="SAM" id="MobiDB-lite"/>
    </source>
</evidence>
<dbReference type="EMBL" id="JH000243">
    <property type="protein sequence ID" value="EGW01858.1"/>
    <property type="molecule type" value="Genomic_DNA"/>
</dbReference>
<organism evidence="2 3">
    <name type="scientific">Cricetulus griseus</name>
    <name type="common">Chinese hamster</name>
    <name type="synonym">Cricetulus barabensis griseus</name>
    <dbReference type="NCBI Taxonomy" id="10029"/>
    <lineage>
        <taxon>Eukaryota</taxon>
        <taxon>Metazoa</taxon>
        <taxon>Chordata</taxon>
        <taxon>Craniata</taxon>
        <taxon>Vertebrata</taxon>
        <taxon>Euteleostomi</taxon>
        <taxon>Mammalia</taxon>
        <taxon>Eutheria</taxon>
        <taxon>Euarchontoglires</taxon>
        <taxon>Glires</taxon>
        <taxon>Rodentia</taxon>
        <taxon>Myomorpha</taxon>
        <taxon>Muroidea</taxon>
        <taxon>Cricetidae</taxon>
        <taxon>Cricetinae</taxon>
        <taxon>Cricetulus</taxon>
    </lineage>
</organism>
<protein>
    <submittedName>
        <fullName evidence="2">Uncharacterized protein</fullName>
    </submittedName>
</protein>
<reference evidence="3" key="1">
    <citation type="journal article" date="2011" name="Nat. Biotechnol.">
        <title>The genomic sequence of the Chinese hamster ovary (CHO)-K1 cell line.</title>
        <authorList>
            <person name="Xu X."/>
            <person name="Nagarajan H."/>
            <person name="Lewis N.E."/>
            <person name="Pan S."/>
            <person name="Cai Z."/>
            <person name="Liu X."/>
            <person name="Chen W."/>
            <person name="Xie M."/>
            <person name="Wang W."/>
            <person name="Hammond S."/>
            <person name="Andersen M.R."/>
            <person name="Neff N."/>
            <person name="Passarelli B."/>
            <person name="Koh W."/>
            <person name="Fan H.C."/>
            <person name="Wang J."/>
            <person name="Gui Y."/>
            <person name="Lee K.H."/>
            <person name="Betenbaugh M.J."/>
            <person name="Quake S.R."/>
            <person name="Famili I."/>
            <person name="Palsson B.O."/>
            <person name="Wang J."/>
        </authorList>
    </citation>
    <scope>NUCLEOTIDE SEQUENCE [LARGE SCALE GENOMIC DNA]</scope>
    <source>
        <strain evidence="3">CHO K1 cell line</strain>
    </source>
</reference>
<dbReference type="AlphaFoldDB" id="G3HA45"/>
<feature type="region of interest" description="Disordered" evidence="1">
    <location>
        <begin position="21"/>
        <end position="45"/>
    </location>
</feature>
<evidence type="ECO:0000313" key="2">
    <source>
        <dbReference type="EMBL" id="EGW01858.1"/>
    </source>
</evidence>